<evidence type="ECO:0000313" key="2">
    <source>
        <dbReference type="EMBL" id="RMX66989.1"/>
    </source>
</evidence>
<evidence type="ECO:0000256" key="1">
    <source>
        <dbReference type="SAM" id="SignalP"/>
    </source>
</evidence>
<accession>A0A3M6VJZ5</accession>
<sequence length="113" mass="12724">MRVIQAFQIVLVTMMLPLASSNGFAAEIAASDSTRNLVSFEKDVTPNKLVKSREPIANTEERVAPITVIGFTPTHSQAKRDGKKRVVTKFQNKGVLQRLKHWFTFRRLRTAAL</sequence>
<gene>
    <name evidence="2" type="ORF">DD238_001630</name>
</gene>
<keyword evidence="1" id="KW-0732">Signal</keyword>
<feature type="signal peptide" evidence="1">
    <location>
        <begin position="1"/>
        <end position="21"/>
    </location>
</feature>
<comment type="caution">
    <text evidence="2">The sequence shown here is derived from an EMBL/GenBank/DDBJ whole genome shotgun (WGS) entry which is preliminary data.</text>
</comment>
<dbReference type="Proteomes" id="UP000282087">
    <property type="component" value="Unassembled WGS sequence"/>
</dbReference>
<organism evidence="2 3">
    <name type="scientific">Peronospora effusa</name>
    <dbReference type="NCBI Taxonomy" id="542832"/>
    <lineage>
        <taxon>Eukaryota</taxon>
        <taxon>Sar</taxon>
        <taxon>Stramenopiles</taxon>
        <taxon>Oomycota</taxon>
        <taxon>Peronosporomycetes</taxon>
        <taxon>Peronosporales</taxon>
        <taxon>Peronosporaceae</taxon>
        <taxon>Peronospora</taxon>
    </lineage>
</organism>
<evidence type="ECO:0008006" key="4">
    <source>
        <dbReference type="Google" id="ProtNLM"/>
    </source>
</evidence>
<protein>
    <recommendedName>
        <fullName evidence="4">RxLR effector protein</fullName>
    </recommendedName>
</protein>
<dbReference type="EMBL" id="QLLG01000181">
    <property type="protein sequence ID" value="RMX66989.1"/>
    <property type="molecule type" value="Genomic_DNA"/>
</dbReference>
<keyword evidence="3" id="KW-1185">Reference proteome</keyword>
<dbReference type="AlphaFoldDB" id="A0A3M6VJZ5"/>
<feature type="chain" id="PRO_5017948144" description="RxLR effector protein" evidence="1">
    <location>
        <begin position="22"/>
        <end position="113"/>
    </location>
</feature>
<proteinExistence type="predicted"/>
<evidence type="ECO:0000313" key="3">
    <source>
        <dbReference type="Proteomes" id="UP000282087"/>
    </source>
</evidence>
<dbReference type="VEuPathDB" id="FungiDB:DD237_003224"/>
<name>A0A3M6VJZ5_9STRA</name>
<reference evidence="2 3" key="1">
    <citation type="submission" date="2018-06" db="EMBL/GenBank/DDBJ databases">
        <title>Comparative genomics of downy mildews reveals potential adaptations to biotrophy.</title>
        <authorList>
            <person name="Fletcher K."/>
            <person name="Klosterman S.J."/>
            <person name="Derevnina L."/>
            <person name="Martin F."/>
            <person name="Koike S."/>
            <person name="Reyes Chin-Wo S."/>
            <person name="Mou B."/>
            <person name="Michelmore R."/>
        </authorList>
    </citation>
    <scope>NUCLEOTIDE SEQUENCE [LARGE SCALE GENOMIC DNA]</scope>
    <source>
        <strain evidence="2 3">R14</strain>
    </source>
</reference>